<protein>
    <submittedName>
        <fullName evidence="2">Uncharacterized protein</fullName>
    </submittedName>
</protein>
<evidence type="ECO:0000313" key="2">
    <source>
        <dbReference type="EMBL" id="CVK83577.1"/>
    </source>
</evidence>
<keyword evidence="3" id="KW-1185">Reference proteome</keyword>
<dbReference type="VEuPathDB" id="FungiDB:FMAN_00973"/>
<evidence type="ECO:0000256" key="1">
    <source>
        <dbReference type="SAM" id="MobiDB-lite"/>
    </source>
</evidence>
<dbReference type="EMBL" id="FCQH01000001">
    <property type="protein sequence ID" value="CVK83577.1"/>
    <property type="molecule type" value="Genomic_DNA"/>
</dbReference>
<dbReference type="Proteomes" id="UP000184255">
    <property type="component" value="Unassembled WGS sequence"/>
</dbReference>
<name>A0A1L7SMA3_FUSMA</name>
<feature type="compositionally biased region" description="Basic and acidic residues" evidence="1">
    <location>
        <begin position="311"/>
        <end position="320"/>
    </location>
</feature>
<dbReference type="AlphaFoldDB" id="A0A1L7SMA3"/>
<comment type="caution">
    <text evidence="2">The sequence shown here is derived from an EMBL/GenBank/DDBJ whole genome shotgun (WGS) entry which is preliminary data.</text>
</comment>
<accession>A0A1L7SMA3</accession>
<feature type="compositionally biased region" description="Basic and acidic residues" evidence="1">
    <location>
        <begin position="168"/>
        <end position="177"/>
    </location>
</feature>
<dbReference type="GeneID" id="65080245"/>
<organism evidence="2 3">
    <name type="scientific">Fusarium mangiferae</name>
    <name type="common">Mango malformation disease fungus</name>
    <dbReference type="NCBI Taxonomy" id="192010"/>
    <lineage>
        <taxon>Eukaryota</taxon>
        <taxon>Fungi</taxon>
        <taxon>Dikarya</taxon>
        <taxon>Ascomycota</taxon>
        <taxon>Pezizomycotina</taxon>
        <taxon>Sordariomycetes</taxon>
        <taxon>Hypocreomycetidae</taxon>
        <taxon>Hypocreales</taxon>
        <taxon>Nectriaceae</taxon>
        <taxon>Fusarium</taxon>
        <taxon>Fusarium fujikuroi species complex</taxon>
    </lineage>
</organism>
<evidence type="ECO:0000313" key="3">
    <source>
        <dbReference type="Proteomes" id="UP000184255"/>
    </source>
</evidence>
<feature type="region of interest" description="Disordered" evidence="1">
    <location>
        <begin position="113"/>
        <end position="320"/>
    </location>
</feature>
<gene>
    <name evidence="2" type="ORF">FMAN_00973</name>
</gene>
<proteinExistence type="predicted"/>
<dbReference type="RefSeq" id="XP_041676307.1">
    <property type="nucleotide sequence ID" value="XM_041829531.1"/>
</dbReference>
<feature type="compositionally biased region" description="Basic and acidic residues" evidence="1">
    <location>
        <begin position="284"/>
        <end position="293"/>
    </location>
</feature>
<reference evidence="3" key="1">
    <citation type="journal article" date="2016" name="Genome Biol. Evol.">
        <title>Comparative 'omics' of the Fusarium fujikuroi species complex highlights differences in genetic potential and metabolite synthesis.</title>
        <authorList>
            <person name="Niehaus E.-M."/>
            <person name="Muensterkoetter M."/>
            <person name="Proctor R.H."/>
            <person name="Brown D.W."/>
            <person name="Sharon A."/>
            <person name="Idan Y."/>
            <person name="Oren-Young L."/>
            <person name="Sieber C.M."/>
            <person name="Novak O."/>
            <person name="Pencik A."/>
            <person name="Tarkowska D."/>
            <person name="Hromadova K."/>
            <person name="Freeman S."/>
            <person name="Maymon M."/>
            <person name="Elazar M."/>
            <person name="Youssef S.A."/>
            <person name="El-Shabrawy E.S.M."/>
            <person name="Shalaby A.B.A."/>
            <person name="Houterman P."/>
            <person name="Brock N.L."/>
            <person name="Burkhardt I."/>
            <person name="Tsavkelova E.A."/>
            <person name="Dickschat J.S."/>
            <person name="Galuszka P."/>
            <person name="Gueldener U."/>
            <person name="Tudzynski B."/>
        </authorList>
    </citation>
    <scope>NUCLEOTIDE SEQUENCE [LARGE SCALE GENOMIC DNA]</scope>
    <source>
        <strain evidence="3">MRC7560</strain>
    </source>
</reference>
<sequence>MFRTLAIKYIKQSRRSAYLFYHNLDSLPIQTQTSSSLCLQPPTTPFLRQYHTPKKFLSSHTSTMCLDIYHDYQECGHHRYVRTYTCWQDRWEVICPCLSFPQIFPFKSQHNSTDNRQVRLGSCPNCEASKKKRERRDYGGFTAQQTHGAGASHGRGQLQATQPTGGHQELRVPERAHQPGAYRQEPHMHMASQPRPSDRVYTSPPGVHLPHHSPAPSQGASQPRRQHNDTHASSSKRERHVRGQQVGNKVIVDKGVTLPPEGQYKTPDTSRYRTARNSPRRVGSGRDRIDRSHTVSPLTEDERNAPYVEIPSHDEYPGWV</sequence>